<accession>A0A5B0G5M9</accession>
<evidence type="ECO:0000313" key="2">
    <source>
        <dbReference type="Proteomes" id="UP000325273"/>
    </source>
</evidence>
<reference evidence="1 2" key="1">
    <citation type="submission" date="2019-08" db="EMBL/GenBank/DDBJ databases">
        <title>Paraburkholderia sp. DCY113.</title>
        <authorList>
            <person name="Kang J."/>
        </authorList>
    </citation>
    <scope>NUCLEOTIDE SEQUENCE [LARGE SCALE GENOMIC DNA]</scope>
    <source>
        <strain evidence="1 2">DCY113</strain>
    </source>
</reference>
<name>A0A5B0G5M9_9BURK</name>
<dbReference type="Proteomes" id="UP000325273">
    <property type="component" value="Unassembled WGS sequence"/>
</dbReference>
<proteinExistence type="predicted"/>
<keyword evidence="2" id="KW-1185">Reference proteome</keyword>
<organism evidence="1 2">
    <name type="scientific">Paraburkholderia panacisoli</name>
    <dbReference type="NCBI Taxonomy" id="2603818"/>
    <lineage>
        <taxon>Bacteria</taxon>
        <taxon>Pseudomonadati</taxon>
        <taxon>Pseudomonadota</taxon>
        <taxon>Betaproteobacteria</taxon>
        <taxon>Burkholderiales</taxon>
        <taxon>Burkholderiaceae</taxon>
        <taxon>Paraburkholderia</taxon>
    </lineage>
</organism>
<dbReference type="Pfam" id="PF21274">
    <property type="entry name" value="Rng_hyd_C"/>
    <property type="match status" value="1"/>
</dbReference>
<dbReference type="AlphaFoldDB" id="A0A5B0G5M9"/>
<comment type="caution">
    <text evidence="1">The sequence shown here is derived from an EMBL/GenBank/DDBJ whole genome shotgun (WGS) entry which is preliminary data.</text>
</comment>
<dbReference type="Gene3D" id="3.40.30.120">
    <property type="match status" value="1"/>
</dbReference>
<evidence type="ECO:0008006" key="3">
    <source>
        <dbReference type="Google" id="ProtNLM"/>
    </source>
</evidence>
<dbReference type="EMBL" id="VTUZ01000057">
    <property type="protein sequence ID" value="KAA0998532.1"/>
    <property type="molecule type" value="Genomic_DNA"/>
</dbReference>
<gene>
    <name evidence="1" type="ORF">FVF58_44440</name>
</gene>
<evidence type="ECO:0000313" key="1">
    <source>
        <dbReference type="EMBL" id="KAA0998532.1"/>
    </source>
</evidence>
<protein>
    <recommendedName>
        <fullName evidence="3">2,4-dichlorophenol 6-monooxygenase</fullName>
    </recommendedName>
</protein>
<dbReference type="RefSeq" id="WP_149675941.1">
    <property type="nucleotide sequence ID" value="NZ_VTUZ01000057.1"/>
</dbReference>
<sequence length="177" mass="19374">MVALGLHRAARGISIALSTYNHLNFNFGYTYQAGALIADDVPAPIPLDRDGDFRSSSTPGHSLPHAWLENTRGRYSINELVGRGRFLLIAGEHGQAWCTAARKLAARLGISLDALTIDVHDGDRFDFRCEWLKQREFGPAGAVLVRPDHFIAWRAMGEGDDPDAVLAAALKRILALV</sequence>